<gene>
    <name evidence="1" type="ORF">C494_08907</name>
</gene>
<dbReference type="Proteomes" id="UP000011690">
    <property type="component" value="Unassembled WGS sequence"/>
</dbReference>
<evidence type="ECO:0000313" key="2">
    <source>
        <dbReference type="Proteomes" id="UP000011690"/>
    </source>
</evidence>
<sequence length="284" mass="32511">MTSELQLDFDVDPEIQVERFPKIVREEYPSARIRHVEEILVANDGPVDYLGWVALEGYQEHCFFYKDDDPDRETLRWLISITPQESDMPRLKRVLQQLYDEYAEGDLGVLIEIPDSYLPGSGPKANIGFYHNPLTDEINSGIITTPIDQQDRILEDVAKLVPARDLETFVLNATRTLRTELREEAERHLIQGNVSAVLERDDHFRLETTREIPDGIHSGYTGTEAELWQKPVSRVEFLSGAQGFVQIWIPISEEEISLVSVTRGEFDPKTAVDDVRQTVSETIQ</sequence>
<dbReference type="EMBL" id="AOHY01000023">
    <property type="protein sequence ID" value="ELY49106.1"/>
    <property type="molecule type" value="Genomic_DNA"/>
</dbReference>
<evidence type="ECO:0000313" key="1">
    <source>
        <dbReference type="EMBL" id="ELY49106.1"/>
    </source>
</evidence>
<dbReference type="eggNOG" id="ENOG502N5S7">
    <property type="taxonomic scope" value="Archaea"/>
</dbReference>
<dbReference type="OrthoDB" id="350495at2157"/>
<organism evidence="1 2">
    <name type="scientific">Natronorubrum bangense JCM 10635</name>
    <dbReference type="NCBI Taxonomy" id="1227500"/>
    <lineage>
        <taxon>Archaea</taxon>
        <taxon>Methanobacteriati</taxon>
        <taxon>Methanobacteriota</taxon>
        <taxon>Stenosarchaea group</taxon>
        <taxon>Halobacteria</taxon>
        <taxon>Halobacteriales</taxon>
        <taxon>Natrialbaceae</taxon>
        <taxon>Natronorubrum</taxon>
    </lineage>
</organism>
<dbReference type="RefSeq" id="WP_006065939.1">
    <property type="nucleotide sequence ID" value="NZ_AOHY01000023.1"/>
</dbReference>
<dbReference type="PATRIC" id="fig|1227500.6.peg.1787"/>
<accession>L9WIR1</accession>
<name>L9WIR1_9EURY</name>
<reference evidence="1 2" key="1">
    <citation type="journal article" date="2014" name="PLoS Genet.">
        <title>Phylogenetically driven sequencing of extremely halophilic archaea reveals strategies for static and dynamic osmo-response.</title>
        <authorList>
            <person name="Becker E.A."/>
            <person name="Seitzer P.M."/>
            <person name="Tritt A."/>
            <person name="Larsen D."/>
            <person name="Krusor M."/>
            <person name="Yao A.I."/>
            <person name="Wu D."/>
            <person name="Madern D."/>
            <person name="Eisen J.A."/>
            <person name="Darling A.E."/>
            <person name="Facciotti M.T."/>
        </authorList>
    </citation>
    <scope>NUCLEOTIDE SEQUENCE [LARGE SCALE GENOMIC DNA]</scope>
    <source>
        <strain evidence="1 2">JCM 10635</strain>
    </source>
</reference>
<proteinExistence type="predicted"/>
<keyword evidence="2" id="KW-1185">Reference proteome</keyword>
<comment type="caution">
    <text evidence="1">The sequence shown here is derived from an EMBL/GenBank/DDBJ whole genome shotgun (WGS) entry which is preliminary data.</text>
</comment>
<protein>
    <submittedName>
        <fullName evidence="1">Uncharacterized protein</fullName>
    </submittedName>
</protein>
<dbReference type="AlphaFoldDB" id="L9WIR1"/>